<dbReference type="Proteomes" id="UP001345827">
    <property type="component" value="Unassembled WGS sequence"/>
</dbReference>
<dbReference type="AlphaFoldDB" id="A0AAV9QFE9"/>
<evidence type="ECO:0000259" key="2">
    <source>
        <dbReference type="PROSITE" id="PS50097"/>
    </source>
</evidence>
<name>A0AAV9QFE9_9PEZI</name>
<evidence type="ECO:0000313" key="3">
    <source>
        <dbReference type="EMBL" id="KAK5542376.1"/>
    </source>
</evidence>
<feature type="domain" description="BTB" evidence="2">
    <location>
        <begin position="32"/>
        <end position="100"/>
    </location>
</feature>
<comment type="caution">
    <text evidence="3">The sequence shown here is derived from an EMBL/GenBank/DDBJ whole genome shotgun (WGS) entry which is preliminary data.</text>
</comment>
<sequence>MAPKRSASSAIDDLINESRQNKWEGVPRAHQPLITILVKSGTTTQEFSIQEGLICSYSECFKDLLEDTQPPKQLTITDVTADSFGIFIQWLRTRALIVDELELTEEDSGYEDDKEPKCLIRTCCMWEDSAREPDQQSSNTKTKHLQTDGDLASSSSDSGTETVDTEQLWNSGLCRTQRVYGRLLDLYILADRYEAPVFKREIVLKWQRFTFSAPKFPGLMVIQRAIENLSIESSLCRYMTACFSRMMVQNSCQNTLAKLPPLFAAATLNLMLLNLRSHKRPYSSYRTSWCDYHDHVHAEERKSCLNARARTTHLDPDVNDVRLSVSGWNRLMGWH</sequence>
<keyword evidence="4" id="KW-1185">Reference proteome</keyword>
<evidence type="ECO:0000313" key="4">
    <source>
        <dbReference type="Proteomes" id="UP001345827"/>
    </source>
</evidence>
<gene>
    <name evidence="3" type="ORF">LTR25_002261</name>
</gene>
<feature type="compositionally biased region" description="Low complexity" evidence="1">
    <location>
        <begin position="148"/>
        <end position="162"/>
    </location>
</feature>
<proteinExistence type="predicted"/>
<dbReference type="EMBL" id="JAXLQG010000003">
    <property type="protein sequence ID" value="KAK5542376.1"/>
    <property type="molecule type" value="Genomic_DNA"/>
</dbReference>
<feature type="region of interest" description="Disordered" evidence="1">
    <location>
        <begin position="130"/>
        <end position="163"/>
    </location>
</feature>
<evidence type="ECO:0000256" key="1">
    <source>
        <dbReference type="SAM" id="MobiDB-lite"/>
    </source>
</evidence>
<dbReference type="InterPro" id="IPR000210">
    <property type="entry name" value="BTB/POZ_dom"/>
</dbReference>
<accession>A0AAV9QFE9</accession>
<dbReference type="PROSITE" id="PS50097">
    <property type="entry name" value="BTB"/>
    <property type="match status" value="1"/>
</dbReference>
<organism evidence="3 4">
    <name type="scientific">Vermiconidia calcicola</name>
    <dbReference type="NCBI Taxonomy" id="1690605"/>
    <lineage>
        <taxon>Eukaryota</taxon>
        <taxon>Fungi</taxon>
        <taxon>Dikarya</taxon>
        <taxon>Ascomycota</taxon>
        <taxon>Pezizomycotina</taxon>
        <taxon>Dothideomycetes</taxon>
        <taxon>Dothideomycetidae</taxon>
        <taxon>Mycosphaerellales</taxon>
        <taxon>Extremaceae</taxon>
        <taxon>Vermiconidia</taxon>
    </lineage>
</organism>
<protein>
    <recommendedName>
        <fullName evidence="2">BTB domain-containing protein</fullName>
    </recommendedName>
</protein>
<reference evidence="3 4" key="1">
    <citation type="submission" date="2023-06" db="EMBL/GenBank/DDBJ databases">
        <title>Black Yeasts Isolated from many extreme environments.</title>
        <authorList>
            <person name="Coleine C."/>
            <person name="Stajich J.E."/>
            <person name="Selbmann L."/>
        </authorList>
    </citation>
    <scope>NUCLEOTIDE SEQUENCE [LARGE SCALE GENOMIC DNA]</scope>
    <source>
        <strain evidence="3 4">CCFEE 5887</strain>
    </source>
</reference>